<evidence type="ECO:0000313" key="12">
    <source>
        <dbReference type="Proteomes" id="UP000680638"/>
    </source>
</evidence>
<evidence type="ECO:0000313" key="11">
    <source>
        <dbReference type="EMBL" id="GIO69889.1"/>
    </source>
</evidence>
<dbReference type="PANTHER" id="PTHR15822">
    <property type="entry name" value="TRAF AND TNF RECEPTOR-ASSOCIATED PROTEIN"/>
    <property type="match status" value="1"/>
</dbReference>
<reference evidence="11 12" key="1">
    <citation type="submission" date="2021-03" db="EMBL/GenBank/DDBJ databases">
        <title>Antimicrobial resistance genes in bacteria isolated from Japanese honey, and their potential for conferring macrolide and lincosamide resistance in the American foulbrood pathogen Paenibacillus larvae.</title>
        <authorList>
            <person name="Okamoto M."/>
            <person name="Kumagai M."/>
            <person name="Kanamori H."/>
            <person name="Takamatsu D."/>
        </authorList>
    </citation>
    <scope>NUCLEOTIDE SEQUENCE [LARGE SCALE GENOMIC DNA]</scope>
    <source>
        <strain evidence="11 12">J21TS3</strain>
    </source>
</reference>
<evidence type="ECO:0000256" key="6">
    <source>
        <dbReference type="ARBA" id="ARBA00022801"/>
    </source>
</evidence>
<name>A0ABQ4M2Y3_9BACL</name>
<feature type="transmembrane region" description="Helical" evidence="9">
    <location>
        <begin position="7"/>
        <end position="29"/>
    </location>
</feature>
<dbReference type="Pfam" id="PF03372">
    <property type="entry name" value="Exo_endo_phos"/>
    <property type="match status" value="1"/>
</dbReference>
<keyword evidence="9" id="KW-1133">Transmembrane helix</keyword>
<evidence type="ECO:0000256" key="2">
    <source>
        <dbReference type="ARBA" id="ARBA00001946"/>
    </source>
</evidence>
<dbReference type="InterPro" id="IPR036691">
    <property type="entry name" value="Endo/exonu/phosph_ase_sf"/>
</dbReference>
<keyword evidence="8" id="KW-0234">DNA repair</keyword>
<gene>
    <name evidence="11" type="ORF">J21TS3_47100</name>
</gene>
<dbReference type="PANTHER" id="PTHR15822:SF4">
    <property type="entry name" value="TYROSYL-DNA PHOSPHODIESTERASE 2"/>
    <property type="match status" value="1"/>
</dbReference>
<comment type="cofactor">
    <cofactor evidence="1">
        <name>Mn(2+)</name>
        <dbReference type="ChEBI" id="CHEBI:29035"/>
    </cofactor>
</comment>
<dbReference type="EMBL" id="BORW01000039">
    <property type="protein sequence ID" value="GIO69889.1"/>
    <property type="molecule type" value="Genomic_DNA"/>
</dbReference>
<dbReference type="RefSeq" id="WP_212952368.1">
    <property type="nucleotide sequence ID" value="NZ_BORW01000039.1"/>
</dbReference>
<evidence type="ECO:0000256" key="9">
    <source>
        <dbReference type="SAM" id="Phobius"/>
    </source>
</evidence>
<evidence type="ECO:0000256" key="5">
    <source>
        <dbReference type="ARBA" id="ARBA00022763"/>
    </source>
</evidence>
<sequence length="353" mass="39914">MVRKVSWAFGGAAIALFLFAGVFLLYVTVTDYRPRETEPIVMEGNPDRVMKAGDAFTVTTFNIGYGGLDRDQDFFMDGGTGSRSSSKRQTELNLRGIGTFLSGLRSDIIFIQEVDIDSTRSYRINEVDSLKVFLPGYGFSYADNYKMPWVPVPVLHPMGHVRGGMLTLSKFNSSGAVRYQLPGEEKWPRQQFDLDRAFIENRIPVKNGKELVLVNLHLSAFDKGGSIRKQQLHYLKAYIQKETALGNYLIVGGDWNHSLPGTDPKAFKTTQDWPEWLQPFPEDFKPEGFQWAVDNKVPSVRTVDLPFKEGLNFRAVIDGFLVSPNIEILHVEGHDLKHEHSDHNPVKAEFVLK</sequence>
<keyword evidence="12" id="KW-1185">Reference proteome</keyword>
<evidence type="ECO:0000259" key="10">
    <source>
        <dbReference type="Pfam" id="PF03372"/>
    </source>
</evidence>
<keyword evidence="6" id="KW-0378">Hydrolase</keyword>
<accession>A0ABQ4M2Y3</accession>
<keyword evidence="7" id="KW-0460">Magnesium</keyword>
<keyword evidence="4" id="KW-0479">Metal-binding</keyword>
<dbReference type="GO" id="GO:0004519">
    <property type="term" value="F:endonuclease activity"/>
    <property type="evidence" value="ECO:0007669"/>
    <property type="project" value="UniProtKB-KW"/>
</dbReference>
<keyword evidence="5" id="KW-0227">DNA damage</keyword>
<dbReference type="SUPFAM" id="SSF56219">
    <property type="entry name" value="DNase I-like"/>
    <property type="match status" value="1"/>
</dbReference>
<feature type="domain" description="Endonuclease/exonuclease/phosphatase" evidence="10">
    <location>
        <begin position="60"/>
        <end position="343"/>
    </location>
</feature>
<evidence type="ECO:0000256" key="7">
    <source>
        <dbReference type="ARBA" id="ARBA00022842"/>
    </source>
</evidence>
<evidence type="ECO:0000256" key="4">
    <source>
        <dbReference type="ARBA" id="ARBA00022723"/>
    </source>
</evidence>
<evidence type="ECO:0000256" key="1">
    <source>
        <dbReference type="ARBA" id="ARBA00001936"/>
    </source>
</evidence>
<dbReference type="Proteomes" id="UP000680638">
    <property type="component" value="Unassembled WGS sequence"/>
</dbReference>
<keyword evidence="9" id="KW-0472">Membrane</keyword>
<keyword evidence="9" id="KW-0812">Transmembrane</keyword>
<comment type="cofactor">
    <cofactor evidence="2">
        <name>Mg(2+)</name>
        <dbReference type="ChEBI" id="CHEBI:18420"/>
    </cofactor>
</comment>
<keyword evidence="3" id="KW-0540">Nuclease</keyword>
<organism evidence="11 12">
    <name type="scientific">Paenibacillus cookii</name>
    <dbReference type="NCBI Taxonomy" id="157839"/>
    <lineage>
        <taxon>Bacteria</taxon>
        <taxon>Bacillati</taxon>
        <taxon>Bacillota</taxon>
        <taxon>Bacilli</taxon>
        <taxon>Bacillales</taxon>
        <taxon>Paenibacillaceae</taxon>
        <taxon>Paenibacillus</taxon>
    </lineage>
</organism>
<dbReference type="InterPro" id="IPR051547">
    <property type="entry name" value="TDP2-like"/>
</dbReference>
<evidence type="ECO:0000256" key="3">
    <source>
        <dbReference type="ARBA" id="ARBA00022722"/>
    </source>
</evidence>
<protein>
    <submittedName>
        <fullName evidence="11">Endonuclease</fullName>
    </submittedName>
</protein>
<dbReference type="InterPro" id="IPR005135">
    <property type="entry name" value="Endo/exonuclease/phosphatase"/>
</dbReference>
<keyword evidence="11" id="KW-0255">Endonuclease</keyword>
<evidence type="ECO:0000256" key="8">
    <source>
        <dbReference type="ARBA" id="ARBA00023204"/>
    </source>
</evidence>
<proteinExistence type="predicted"/>
<dbReference type="Gene3D" id="3.60.10.10">
    <property type="entry name" value="Endonuclease/exonuclease/phosphatase"/>
    <property type="match status" value="1"/>
</dbReference>
<comment type="caution">
    <text evidence="11">The sequence shown here is derived from an EMBL/GenBank/DDBJ whole genome shotgun (WGS) entry which is preliminary data.</text>
</comment>